<organism evidence="1 2">
    <name type="scientific">Naganishia onofrii</name>
    <dbReference type="NCBI Taxonomy" id="1851511"/>
    <lineage>
        <taxon>Eukaryota</taxon>
        <taxon>Fungi</taxon>
        <taxon>Dikarya</taxon>
        <taxon>Basidiomycota</taxon>
        <taxon>Agaricomycotina</taxon>
        <taxon>Tremellomycetes</taxon>
        <taxon>Filobasidiales</taxon>
        <taxon>Filobasidiaceae</taxon>
        <taxon>Naganishia</taxon>
    </lineage>
</organism>
<name>A0ACC2XWQ0_9TREE</name>
<proteinExistence type="predicted"/>
<keyword evidence="2" id="KW-1185">Reference proteome</keyword>
<accession>A0ACC2XWQ0</accession>
<evidence type="ECO:0000313" key="1">
    <source>
        <dbReference type="EMBL" id="KAJ9128338.1"/>
    </source>
</evidence>
<dbReference type="EMBL" id="JASBWV010000001">
    <property type="protein sequence ID" value="KAJ9128338.1"/>
    <property type="molecule type" value="Genomic_DNA"/>
</dbReference>
<gene>
    <name evidence="1" type="ORF">QFC24_000631</name>
</gene>
<reference evidence="1" key="1">
    <citation type="submission" date="2023-04" db="EMBL/GenBank/DDBJ databases">
        <title>Draft Genome sequencing of Naganishia species isolated from polar environments using Oxford Nanopore Technology.</title>
        <authorList>
            <person name="Leo P."/>
            <person name="Venkateswaran K."/>
        </authorList>
    </citation>
    <scope>NUCLEOTIDE SEQUENCE</scope>
    <source>
        <strain evidence="1">DBVPG 5303</strain>
    </source>
</reference>
<comment type="caution">
    <text evidence="1">The sequence shown here is derived from an EMBL/GenBank/DDBJ whole genome shotgun (WGS) entry which is preliminary data.</text>
</comment>
<dbReference type="Proteomes" id="UP001234202">
    <property type="component" value="Unassembled WGS sequence"/>
</dbReference>
<evidence type="ECO:0000313" key="2">
    <source>
        <dbReference type="Proteomes" id="UP001234202"/>
    </source>
</evidence>
<sequence>MGLMYHPHDRPLTTPLAVLLDITSSLHSRMPFALPLPASPAPTSSRSPASRSSPLQALGAVGASLQVPPIHVDHVAECICRSIEDEQVHGVVDTKMMRQWVGLDPVVPPPHGTVVQHGYPSPEAGVQGNPFAQGGQRRTLMTSSLTRPVVGVTSRSERRGRRRSVTIYAPGPPGQEKEREKEREKDARYIIEPAGDAIRASPSSSISTSTSSPGNSNRSPNYGATIDHHHQPGSQHPYASLAQFINDGGTLAMDGAAVGSTPPPPPPPPSTGGSATSITPDDNPPSEHLPLESPLIASSSSSSSSPSPSPTSATTSPGLAVKQTRPQPEHPFDTHAFVQHMEKSGFDAGVARVLMVATKELIVQRSRGARGLLLHKEDTENAAYLFKAALSELRTELSVKARNDGIALRSTASLIRREVDSLSQKLKEDIGTLKHDIEMDMNNRKAENRSDQKGYDIAIEEINNKFTISLGDLKTEIEQAKWDATRRAITIIAGVVFTVISVVTLSGSDTAAKPPVSPTPSPTNGIDAPPHKATMVNAGTSPRTPDEEALLRMSLGDLVEGDEAFPSGRDAMGNPYGGQYGRRDRI</sequence>
<protein>
    <submittedName>
        <fullName evidence="1">Uncharacterized protein</fullName>
    </submittedName>
</protein>